<organism evidence="3 4">
    <name type="scientific">Loxostege sticticalis</name>
    <name type="common">Beet webworm moth</name>
    <dbReference type="NCBI Taxonomy" id="481309"/>
    <lineage>
        <taxon>Eukaryota</taxon>
        <taxon>Metazoa</taxon>
        <taxon>Ecdysozoa</taxon>
        <taxon>Arthropoda</taxon>
        <taxon>Hexapoda</taxon>
        <taxon>Insecta</taxon>
        <taxon>Pterygota</taxon>
        <taxon>Neoptera</taxon>
        <taxon>Endopterygota</taxon>
        <taxon>Lepidoptera</taxon>
        <taxon>Glossata</taxon>
        <taxon>Ditrysia</taxon>
        <taxon>Pyraloidea</taxon>
        <taxon>Crambidae</taxon>
        <taxon>Pyraustinae</taxon>
        <taxon>Loxostege</taxon>
    </lineage>
</organism>
<dbReference type="EMBL" id="JBEDNZ010000021">
    <property type="protein sequence ID" value="KAL0818993.1"/>
    <property type="molecule type" value="Genomic_DNA"/>
</dbReference>
<dbReference type="PANTHER" id="PTHR46601">
    <property type="entry name" value="ULP_PROTEASE DOMAIN-CONTAINING PROTEIN"/>
    <property type="match status" value="1"/>
</dbReference>
<feature type="compositionally biased region" description="Basic and acidic residues" evidence="2">
    <location>
        <begin position="1"/>
        <end position="12"/>
    </location>
</feature>
<dbReference type="Proteomes" id="UP001549921">
    <property type="component" value="Unassembled WGS sequence"/>
</dbReference>
<keyword evidence="1" id="KW-0175">Coiled coil</keyword>
<feature type="coiled-coil region" evidence="1">
    <location>
        <begin position="223"/>
        <end position="250"/>
    </location>
</feature>
<proteinExistence type="predicted"/>
<comment type="caution">
    <text evidence="3">The sequence shown here is derived from an EMBL/GenBank/DDBJ whole genome shotgun (WGS) entry which is preliminary data.</text>
</comment>
<feature type="region of interest" description="Disordered" evidence="2">
    <location>
        <begin position="1"/>
        <end position="28"/>
    </location>
</feature>
<name>A0ABD0SIV7_LOXSC</name>
<sequence>MPRPKLSEEERKERKRLAERKRRQKIRSDPVLREEYLRKERKRYIKKKAAGVVIPRSAMSVQKLRNLRKKNLVSALASYKKKRAILHDNTPPNETYDVEYAETSKIEPSDTSSVLSQAAPNDNIPITPLTRRSSRLESLKSNRRRCENLRIDALVGRSSNFQATSSPQQTPLGSPQLTPNISSIDSSSRPDSPASNSSIATLKFQRDLQQKFRRYQKSKHSQISVLQKKIAEVTRERNLYKKRSERLIQKGKDRVTRQRKQKQSAMDLKYKSDASNPKQTRIRQIVLKFFEEDENSSMCPGKKDTITRNGTQKQKRLMTDTIKNLHRKYLESGYPPISYVTFSRFKPFWVLQPKINMRNTCLCQKHENMDLLIESLKRNRIIKENSVTDIIKSVCCDIYNLECLQRKCTICKNRHVIYQEIDNSKKVVYWAWEKQKNSYTKNGIQKTSITVEKVRQQEDPLTLIKQFETNLKPFLNHCANIRNQTDAVKELKQNLTKNECLIHIDFSENYSAKYNSEIQSVHFGGSRKQLTLHTAVLYFNIDGHTTKTQCFCTVSKSLRHDAAAVWAHLIPILTEIENTVPLIQNLYIVSDSPSGQYRNKKIFYIISRLSDYIPSINKVIWNYCECGHGKGAPDGVGGLLKRTADRYVALQNDIPDIDAFVNALKSSIKGVKIELVEEYQVTEKDWLLPDNLKPFPGTLKVHQVVWTAESGSRLALRRLSCTNIECLNNAIECPHGNHLGFYDFSTKAQILTPLSPSFTCNKNTPKASMRNMRPVKLTDKLSLAPKPSTSTPKIIQPATVPQFDSKILENTPKASMRNMRPVKLTDKLSLAPKPSTSTPKIIQPATVPQFDNKKIKIANKFLNVIYLLRKK</sequence>
<dbReference type="PANTHER" id="PTHR46601:SF1">
    <property type="entry name" value="ADF-H DOMAIN-CONTAINING PROTEIN"/>
    <property type="match status" value="1"/>
</dbReference>
<feature type="region of interest" description="Disordered" evidence="2">
    <location>
        <begin position="159"/>
        <end position="199"/>
    </location>
</feature>
<reference evidence="3 4" key="1">
    <citation type="submission" date="2024-06" db="EMBL/GenBank/DDBJ databases">
        <title>A chromosome-level genome assembly of beet webworm, Loxostege sticticalis.</title>
        <authorList>
            <person name="Zhang Y."/>
        </authorList>
    </citation>
    <scope>NUCLEOTIDE SEQUENCE [LARGE SCALE GENOMIC DNA]</scope>
    <source>
        <strain evidence="3">AQ028</strain>
        <tissue evidence="3">Male pupae</tissue>
    </source>
</reference>
<feature type="region of interest" description="Disordered" evidence="2">
    <location>
        <begin position="251"/>
        <end position="275"/>
    </location>
</feature>
<feature type="region of interest" description="Disordered" evidence="2">
    <location>
        <begin position="109"/>
        <end position="141"/>
    </location>
</feature>
<evidence type="ECO:0000256" key="1">
    <source>
        <dbReference type="SAM" id="Coils"/>
    </source>
</evidence>
<feature type="compositionally biased region" description="Polar residues" evidence="2">
    <location>
        <begin position="109"/>
        <end position="120"/>
    </location>
</feature>
<feature type="compositionally biased region" description="Polar residues" evidence="2">
    <location>
        <begin position="159"/>
        <end position="178"/>
    </location>
</feature>
<evidence type="ECO:0000313" key="3">
    <source>
        <dbReference type="EMBL" id="KAL0818993.1"/>
    </source>
</evidence>
<feature type="compositionally biased region" description="Low complexity" evidence="2">
    <location>
        <begin position="179"/>
        <end position="199"/>
    </location>
</feature>
<dbReference type="AlphaFoldDB" id="A0ABD0SIV7"/>
<protein>
    <submittedName>
        <fullName evidence="3">Uncharacterized protein</fullName>
    </submittedName>
</protein>
<evidence type="ECO:0000256" key="2">
    <source>
        <dbReference type="SAM" id="MobiDB-lite"/>
    </source>
</evidence>
<evidence type="ECO:0000313" key="4">
    <source>
        <dbReference type="Proteomes" id="UP001549921"/>
    </source>
</evidence>
<feature type="compositionally biased region" description="Basic residues" evidence="2">
    <location>
        <begin position="13"/>
        <end position="25"/>
    </location>
</feature>
<gene>
    <name evidence="3" type="ORF">ABMA28_008280</name>
</gene>
<accession>A0ABD0SIV7</accession>